<proteinExistence type="predicted"/>
<dbReference type="Proteomes" id="UP000000939">
    <property type="component" value="Chromosome"/>
</dbReference>
<keyword evidence="2" id="KW-1185">Reference proteome</keyword>
<evidence type="ECO:0000313" key="1">
    <source>
        <dbReference type="EMBL" id="ADG91849.1"/>
    </source>
</evidence>
<sequence length="286" mass="33553">MFSKVLNPNFEEDFKIQAKLLKKELFGLGFIMKHAQSLELLSKIGGFSNYKERCNYMKEHYPLSKSYKHKKIEYEKKKVLTIEEIYQEVKAEIIYILHNYEEDEFLDAVGCSLSELTADIAFSHVLKYIEKYKILILEKGVSAFDEGGVYFILKDNYSYHLQDRNIKLTPHGSIVFDDTIIANIRFNTLSDRKKKISMDILSDRLIEYGRLPTDYTWGYKDGSSTFNTAMVILDECLVDYNLNDEKCMNLTRKFAEEFLIHFNQDKEANISEYRVIKWVHANSSII</sequence>
<dbReference type="STRING" id="572480.Arnit_0182"/>
<dbReference type="HOGENOM" id="CLU_971975_0_0_7"/>
<evidence type="ECO:0000313" key="2">
    <source>
        <dbReference type="Proteomes" id="UP000000939"/>
    </source>
</evidence>
<accession>D5V4B6</accession>
<dbReference type="EMBL" id="CP001999">
    <property type="protein sequence ID" value="ADG91849.1"/>
    <property type="molecule type" value="Genomic_DNA"/>
</dbReference>
<dbReference type="RefSeq" id="WP_013133994.1">
    <property type="nucleotide sequence ID" value="NC_014166.1"/>
</dbReference>
<dbReference type="KEGG" id="ant:Arnit_0182"/>
<name>D5V4B6_ARCNC</name>
<dbReference type="AlphaFoldDB" id="D5V4B6"/>
<reference evidence="1 2" key="1">
    <citation type="journal article" date="2010" name="Stand. Genomic Sci.">
        <title>Complete genome sequence of Arcobacter nitrofigilis type strain (CI).</title>
        <authorList>
            <person name="Pati A."/>
            <person name="Gronow S."/>
            <person name="Lapidus A."/>
            <person name="Copeland A."/>
            <person name="Glavina Del Rio T."/>
            <person name="Nolan M."/>
            <person name="Lucas S."/>
            <person name="Tice H."/>
            <person name="Cheng J.F."/>
            <person name="Han C."/>
            <person name="Chertkov O."/>
            <person name="Bruce D."/>
            <person name="Tapia R."/>
            <person name="Goodwin L."/>
            <person name="Pitluck S."/>
            <person name="Liolios K."/>
            <person name="Ivanova N."/>
            <person name="Mavromatis K."/>
            <person name="Chen A."/>
            <person name="Palaniappan K."/>
            <person name="Land M."/>
            <person name="Hauser L."/>
            <person name="Chang Y.J."/>
            <person name="Jeffries C.D."/>
            <person name="Detter J.C."/>
            <person name="Rohde M."/>
            <person name="Goker M."/>
            <person name="Bristow J."/>
            <person name="Eisen J.A."/>
            <person name="Markowitz V."/>
            <person name="Hugenholtz P."/>
            <person name="Klenk H.P."/>
            <person name="Kyrpides N.C."/>
        </authorList>
    </citation>
    <scope>NUCLEOTIDE SEQUENCE [LARGE SCALE GENOMIC DNA]</scope>
    <source>
        <strain evidence="2">ATCC 33309 / DSM 7299 / CCUG 15893 / LMG 7604 / NCTC 12251 / CI</strain>
    </source>
</reference>
<protein>
    <submittedName>
        <fullName evidence="1">Uncharacterized protein</fullName>
    </submittedName>
</protein>
<gene>
    <name evidence="1" type="ordered locus">Arnit_0182</name>
</gene>
<organism evidence="1 2">
    <name type="scientific">Arcobacter nitrofigilis (strain ATCC 33309 / DSM 7299 / CCUG 15893 / LMG 7604 / NCTC 12251 / CI)</name>
    <name type="common">Campylobacter nitrofigilis</name>
    <dbReference type="NCBI Taxonomy" id="572480"/>
    <lineage>
        <taxon>Bacteria</taxon>
        <taxon>Pseudomonadati</taxon>
        <taxon>Campylobacterota</taxon>
        <taxon>Epsilonproteobacteria</taxon>
        <taxon>Campylobacterales</taxon>
        <taxon>Arcobacteraceae</taxon>
        <taxon>Arcobacter</taxon>
    </lineage>
</organism>